<accession>A0A1X7A3Q7</accession>
<sequence>MKSLLAATTAIATLAATGAVAQSLPGPLATPEQVADLVGTDGVDVIDIRDGDAYAEGHVAGAVNAPYSLFRGPAENPGQVPDAAALTDTLGQLGLDTGTPVVITYAGSSVTDFGAAARVYWTLKSSGIEDLTILNGGLSAWSEAGMELSTDAVTAEASDIEVTWDDTWTASVEDVQTAIDGGSDTLLLDARPESFWNGTESHPAAARPGTLPQSDYFEHANWFSSGPAIIDADAARSLAEENELTGAENLISFCNTGHWAATNWFALSELAGIDNVKLYPESMVGWSNAGYDMANVPGPLRTLWHQIRSVF</sequence>
<evidence type="ECO:0000256" key="1">
    <source>
        <dbReference type="ARBA" id="ARBA00022737"/>
    </source>
</evidence>
<keyword evidence="4" id="KW-0808">Transferase</keyword>
<evidence type="ECO:0000259" key="3">
    <source>
        <dbReference type="PROSITE" id="PS50206"/>
    </source>
</evidence>
<feature type="domain" description="Rhodanese" evidence="3">
    <location>
        <begin position="181"/>
        <end position="295"/>
    </location>
</feature>
<feature type="signal peptide" evidence="2">
    <location>
        <begin position="1"/>
        <end position="21"/>
    </location>
</feature>
<dbReference type="RefSeq" id="WP_085793285.1">
    <property type="nucleotide sequence ID" value="NZ_FWFK01000007.1"/>
</dbReference>
<dbReference type="AlphaFoldDB" id="A0A1X7A3Q7"/>
<dbReference type="GO" id="GO:0004792">
    <property type="term" value="F:thiosulfate-cyanide sulfurtransferase activity"/>
    <property type="evidence" value="ECO:0007669"/>
    <property type="project" value="UniProtKB-EC"/>
</dbReference>
<gene>
    <name evidence="4" type="primary">rhdA</name>
    <name evidence="4" type="ORF">ROJ8625_03632</name>
</gene>
<proteinExistence type="predicted"/>
<organism evidence="4 5">
    <name type="scientific">Roseivivax jejudonensis</name>
    <dbReference type="NCBI Taxonomy" id="1529041"/>
    <lineage>
        <taxon>Bacteria</taxon>
        <taxon>Pseudomonadati</taxon>
        <taxon>Pseudomonadota</taxon>
        <taxon>Alphaproteobacteria</taxon>
        <taxon>Rhodobacterales</taxon>
        <taxon>Roseobacteraceae</taxon>
        <taxon>Roseivivax</taxon>
    </lineage>
</organism>
<dbReference type="PANTHER" id="PTHR43855">
    <property type="entry name" value="THIOSULFATE SULFURTRANSFERASE"/>
    <property type="match status" value="1"/>
</dbReference>
<dbReference type="InterPro" id="IPR036873">
    <property type="entry name" value="Rhodanese-like_dom_sf"/>
</dbReference>
<name>A0A1X7A3Q7_9RHOB</name>
<evidence type="ECO:0000313" key="4">
    <source>
        <dbReference type="EMBL" id="SLN69731.1"/>
    </source>
</evidence>
<feature type="domain" description="Rhodanese" evidence="3">
    <location>
        <begin position="39"/>
        <end position="150"/>
    </location>
</feature>
<evidence type="ECO:0000313" key="5">
    <source>
        <dbReference type="Proteomes" id="UP000193570"/>
    </source>
</evidence>
<dbReference type="InterPro" id="IPR001763">
    <property type="entry name" value="Rhodanese-like_dom"/>
</dbReference>
<dbReference type="SUPFAM" id="SSF52821">
    <property type="entry name" value="Rhodanese/Cell cycle control phosphatase"/>
    <property type="match status" value="2"/>
</dbReference>
<evidence type="ECO:0000256" key="2">
    <source>
        <dbReference type="SAM" id="SignalP"/>
    </source>
</evidence>
<dbReference type="EMBL" id="FWFK01000007">
    <property type="protein sequence ID" value="SLN69731.1"/>
    <property type="molecule type" value="Genomic_DNA"/>
</dbReference>
<keyword evidence="2" id="KW-0732">Signal</keyword>
<dbReference type="Pfam" id="PF00581">
    <property type="entry name" value="Rhodanese"/>
    <property type="match status" value="2"/>
</dbReference>
<dbReference type="InterPro" id="IPR051126">
    <property type="entry name" value="Thiosulfate_sulfurtransferase"/>
</dbReference>
<dbReference type="EC" id="2.8.1.1" evidence="4"/>
<dbReference type="OrthoDB" id="9781034at2"/>
<protein>
    <submittedName>
        <fullName evidence="4">Putative thiosulfate sulfurtransferase</fullName>
        <ecNumber evidence="4">2.8.1.1</ecNumber>
    </submittedName>
</protein>
<dbReference type="SMART" id="SM00450">
    <property type="entry name" value="RHOD"/>
    <property type="match status" value="2"/>
</dbReference>
<dbReference type="PROSITE" id="PS50206">
    <property type="entry name" value="RHODANESE_3"/>
    <property type="match status" value="2"/>
</dbReference>
<dbReference type="Proteomes" id="UP000193570">
    <property type="component" value="Unassembled WGS sequence"/>
</dbReference>
<reference evidence="4 5" key="1">
    <citation type="submission" date="2017-03" db="EMBL/GenBank/DDBJ databases">
        <authorList>
            <person name="Afonso C.L."/>
            <person name="Miller P.J."/>
            <person name="Scott M.A."/>
            <person name="Spackman E."/>
            <person name="Goraichik I."/>
            <person name="Dimitrov K.M."/>
            <person name="Suarez D.L."/>
            <person name="Swayne D.E."/>
        </authorList>
    </citation>
    <scope>NUCLEOTIDE SEQUENCE [LARGE SCALE GENOMIC DNA]</scope>
    <source>
        <strain evidence="4 5">CECT 8625</strain>
    </source>
</reference>
<dbReference type="PANTHER" id="PTHR43855:SF1">
    <property type="entry name" value="THIOSULFATE SULFURTRANSFERASE"/>
    <property type="match status" value="1"/>
</dbReference>
<dbReference type="CDD" id="cd01448">
    <property type="entry name" value="TST_Repeat_1"/>
    <property type="match status" value="1"/>
</dbReference>
<keyword evidence="5" id="KW-1185">Reference proteome</keyword>
<feature type="chain" id="PRO_5012055633" evidence="2">
    <location>
        <begin position="22"/>
        <end position="311"/>
    </location>
</feature>
<dbReference type="Gene3D" id="3.40.250.10">
    <property type="entry name" value="Rhodanese-like domain"/>
    <property type="match status" value="2"/>
</dbReference>
<keyword evidence="1" id="KW-0677">Repeat</keyword>